<dbReference type="AlphaFoldDB" id="A0A2R6Y5C5"/>
<keyword evidence="1" id="KW-0472">Membrane</keyword>
<protein>
    <submittedName>
        <fullName evidence="2">Uncharacterized protein</fullName>
    </submittedName>
</protein>
<reference evidence="3" key="1">
    <citation type="journal article" date="2018" name="Sci. Rep.">
        <title>Lignite coal burning seam in the remote Altai Mountains harbors a hydrogen-driven thermophilic microbial community.</title>
        <authorList>
            <person name="Kadnikov V.V."/>
            <person name="Mardanov A.V."/>
            <person name="Ivasenko D.A."/>
            <person name="Antsiferov D.V."/>
            <person name="Beletsky A.V."/>
            <person name="Karnachuk O.V."/>
            <person name="Ravin N.V."/>
        </authorList>
    </citation>
    <scope>NUCLEOTIDE SEQUENCE [LARGE SCALE GENOMIC DNA]</scope>
</reference>
<dbReference type="Proteomes" id="UP000244338">
    <property type="component" value="Unassembled WGS sequence"/>
</dbReference>
<keyword evidence="1" id="KW-0812">Transmembrane</keyword>
<sequence length="84" mass="9243">MQLLTEKILGGILIFAGAMLYATKYLAAAIYSVSATGFKGSWGNSDFQVWLSYVGNRLTFLALLSAAVGAYFVVSAEWRQRKLR</sequence>
<evidence type="ECO:0000313" key="2">
    <source>
        <dbReference type="EMBL" id="PTQ57882.1"/>
    </source>
</evidence>
<proteinExistence type="predicted"/>
<evidence type="ECO:0000313" key="3">
    <source>
        <dbReference type="Proteomes" id="UP000244338"/>
    </source>
</evidence>
<gene>
    <name evidence="2" type="ORF">BSOLF_0393</name>
</gene>
<evidence type="ECO:0000256" key="1">
    <source>
        <dbReference type="SAM" id="Phobius"/>
    </source>
</evidence>
<comment type="caution">
    <text evidence="2">The sequence shown here is derived from an EMBL/GenBank/DDBJ whole genome shotgun (WGS) entry which is preliminary data.</text>
</comment>
<dbReference type="EMBL" id="PEBX01000001">
    <property type="protein sequence ID" value="PTQ57882.1"/>
    <property type="molecule type" value="Genomic_DNA"/>
</dbReference>
<accession>A0A2R6Y5C5</accession>
<keyword evidence="1" id="KW-1133">Transmembrane helix</keyword>
<feature type="transmembrane region" description="Helical" evidence="1">
    <location>
        <begin position="12"/>
        <end position="34"/>
    </location>
</feature>
<name>A0A2R6Y5C5_9BACL</name>
<feature type="transmembrane region" description="Helical" evidence="1">
    <location>
        <begin position="54"/>
        <end position="74"/>
    </location>
</feature>
<organism evidence="2 3">
    <name type="scientific">Candidatus Carbonibacillus altaicus</name>
    <dbReference type="NCBI Taxonomy" id="2163959"/>
    <lineage>
        <taxon>Bacteria</taxon>
        <taxon>Bacillati</taxon>
        <taxon>Bacillota</taxon>
        <taxon>Bacilli</taxon>
        <taxon>Bacillales</taxon>
        <taxon>Candidatus Carbonibacillus</taxon>
    </lineage>
</organism>